<accession>A0A9X2DQN0</accession>
<dbReference type="PANTHER" id="PTHR46438">
    <property type="entry name" value="ALPHA/BETA-HYDROLASES SUPERFAMILY PROTEIN"/>
    <property type="match status" value="1"/>
</dbReference>
<keyword evidence="3" id="KW-1185">Reference proteome</keyword>
<dbReference type="Gene3D" id="3.40.50.1820">
    <property type="entry name" value="alpha/beta hydrolase"/>
    <property type="match status" value="1"/>
</dbReference>
<evidence type="ECO:0000259" key="1">
    <source>
        <dbReference type="Pfam" id="PF00561"/>
    </source>
</evidence>
<keyword evidence="2" id="KW-0378">Hydrolase</keyword>
<dbReference type="InterPro" id="IPR000073">
    <property type="entry name" value="AB_hydrolase_1"/>
</dbReference>
<evidence type="ECO:0000313" key="2">
    <source>
        <dbReference type="EMBL" id="MCM3715316.1"/>
    </source>
</evidence>
<dbReference type="InterPro" id="IPR029058">
    <property type="entry name" value="AB_hydrolase_fold"/>
</dbReference>
<dbReference type="PRINTS" id="PR00412">
    <property type="entry name" value="EPOXHYDRLASE"/>
</dbReference>
<dbReference type="EMBL" id="JAMBOL010000014">
    <property type="protein sequence ID" value="MCM3715316.1"/>
    <property type="molecule type" value="Genomic_DNA"/>
</dbReference>
<dbReference type="InterPro" id="IPR000639">
    <property type="entry name" value="Epox_hydrolase-like"/>
</dbReference>
<dbReference type="PANTHER" id="PTHR46438:SF11">
    <property type="entry name" value="LIPASE-RELATED"/>
    <property type="match status" value="1"/>
</dbReference>
<dbReference type="Proteomes" id="UP001139179">
    <property type="component" value="Unassembled WGS sequence"/>
</dbReference>
<gene>
    <name evidence="2" type="ORF">M3202_14690</name>
</gene>
<dbReference type="GO" id="GO:0016787">
    <property type="term" value="F:hydrolase activity"/>
    <property type="evidence" value="ECO:0007669"/>
    <property type="project" value="UniProtKB-KW"/>
</dbReference>
<protein>
    <submittedName>
        <fullName evidence="2">Alpha/beta hydrolase</fullName>
    </submittedName>
</protein>
<sequence>MTENQLKHTYLVIDHLRVYCEYWIDQSKPAMFLIHGFASSTYTFHRLIPLLKEHFSIFAIDLPGFGRSDKSTSFTYSFQNYAQLVAKCLKYFGLERVIIVGHSMGGQIALYTAKLVPDQVDKLVLLNSSGYLKKVKKSLMYSSYMPFFPAFVQWYVGRKEVKDYLENVLYNKALITADMIEEFGRPLKERNFYKSLVRLARHREGDLTTEQLRDIRKPTLLLWGEEDKVVPVAVGRRLVKELPEAELITYKHTGHLLSIEKPLDVVTDIVRYTCRTNLV</sequence>
<proteinExistence type="predicted"/>
<name>A0A9X2DQN0_9BACI</name>
<dbReference type="SUPFAM" id="SSF53474">
    <property type="entry name" value="alpha/beta-Hydrolases"/>
    <property type="match status" value="1"/>
</dbReference>
<dbReference type="AlphaFoldDB" id="A0A9X2DQN0"/>
<feature type="domain" description="AB hydrolase-1" evidence="1">
    <location>
        <begin position="29"/>
        <end position="262"/>
    </location>
</feature>
<dbReference type="PRINTS" id="PR00111">
    <property type="entry name" value="ABHYDROLASE"/>
</dbReference>
<dbReference type="RefSeq" id="WP_251224072.1">
    <property type="nucleotide sequence ID" value="NZ_JAMBOL010000014.1"/>
</dbReference>
<evidence type="ECO:0000313" key="3">
    <source>
        <dbReference type="Proteomes" id="UP001139179"/>
    </source>
</evidence>
<comment type="caution">
    <text evidence="2">The sequence shown here is derived from an EMBL/GenBank/DDBJ whole genome shotgun (WGS) entry which is preliminary data.</text>
</comment>
<reference evidence="2" key="1">
    <citation type="submission" date="2022-05" db="EMBL/GenBank/DDBJ databases">
        <title>Comparative Genomics of Spacecraft Associated Microbes.</title>
        <authorList>
            <person name="Tran M.T."/>
            <person name="Wright A."/>
            <person name="Seuylemezian A."/>
            <person name="Eisen J."/>
            <person name="Coil D."/>
        </authorList>
    </citation>
    <scope>NUCLEOTIDE SEQUENCE</scope>
    <source>
        <strain evidence="2">214.1.1</strain>
    </source>
</reference>
<organism evidence="2 3">
    <name type="scientific">Halalkalibacter oceani</name>
    <dbReference type="NCBI Taxonomy" id="1653776"/>
    <lineage>
        <taxon>Bacteria</taxon>
        <taxon>Bacillati</taxon>
        <taxon>Bacillota</taxon>
        <taxon>Bacilli</taxon>
        <taxon>Bacillales</taxon>
        <taxon>Bacillaceae</taxon>
        <taxon>Halalkalibacter</taxon>
    </lineage>
</organism>
<dbReference type="Pfam" id="PF00561">
    <property type="entry name" value="Abhydrolase_1"/>
    <property type="match status" value="1"/>
</dbReference>